<keyword evidence="2" id="KW-0274">FAD</keyword>
<name>A0A9N9HVP5_9GLOM</name>
<dbReference type="OrthoDB" id="655030at2759"/>
<evidence type="ECO:0000256" key="3">
    <source>
        <dbReference type="ARBA" id="ARBA00023002"/>
    </source>
</evidence>
<dbReference type="Gene3D" id="3.50.50.60">
    <property type="entry name" value="FAD/NAD(P)-binding domain"/>
    <property type="match status" value="2"/>
</dbReference>
<proteinExistence type="predicted"/>
<dbReference type="PANTHER" id="PTHR47178:SF6">
    <property type="entry name" value="FAD-BINDING DOMAIN-CONTAINING PROTEIN"/>
    <property type="match status" value="1"/>
</dbReference>
<accession>A0A9N9HVP5</accession>
<dbReference type="SUPFAM" id="SSF51905">
    <property type="entry name" value="FAD/NAD(P)-binding domain"/>
    <property type="match status" value="1"/>
</dbReference>
<evidence type="ECO:0000313" key="6">
    <source>
        <dbReference type="Proteomes" id="UP000789396"/>
    </source>
</evidence>
<dbReference type="PANTHER" id="PTHR47178">
    <property type="entry name" value="MONOOXYGENASE, FAD-BINDING"/>
    <property type="match status" value="1"/>
</dbReference>
<organism evidence="5 6">
    <name type="scientific">Racocetra fulgida</name>
    <dbReference type="NCBI Taxonomy" id="60492"/>
    <lineage>
        <taxon>Eukaryota</taxon>
        <taxon>Fungi</taxon>
        <taxon>Fungi incertae sedis</taxon>
        <taxon>Mucoromycota</taxon>
        <taxon>Glomeromycotina</taxon>
        <taxon>Glomeromycetes</taxon>
        <taxon>Diversisporales</taxon>
        <taxon>Gigasporaceae</taxon>
        <taxon>Racocetra</taxon>
    </lineage>
</organism>
<dbReference type="AlphaFoldDB" id="A0A9N9HVP5"/>
<evidence type="ECO:0000313" key="5">
    <source>
        <dbReference type="EMBL" id="CAG8707915.1"/>
    </source>
</evidence>
<evidence type="ECO:0000256" key="1">
    <source>
        <dbReference type="ARBA" id="ARBA00022630"/>
    </source>
</evidence>
<keyword evidence="3" id="KW-0560">Oxidoreductase</keyword>
<reference evidence="5" key="1">
    <citation type="submission" date="2021-06" db="EMBL/GenBank/DDBJ databases">
        <authorList>
            <person name="Kallberg Y."/>
            <person name="Tangrot J."/>
            <person name="Rosling A."/>
        </authorList>
    </citation>
    <scope>NUCLEOTIDE SEQUENCE</scope>
    <source>
        <strain evidence="5">IN212</strain>
    </source>
</reference>
<dbReference type="Proteomes" id="UP000789396">
    <property type="component" value="Unassembled WGS sequence"/>
</dbReference>
<gene>
    <name evidence="5" type="ORF">RFULGI_LOCUS10692</name>
</gene>
<keyword evidence="4" id="KW-0503">Monooxygenase</keyword>
<feature type="non-terminal residue" evidence="5">
    <location>
        <position position="1"/>
    </location>
</feature>
<dbReference type="Pfam" id="PF13450">
    <property type="entry name" value="NAD_binding_8"/>
    <property type="match status" value="1"/>
</dbReference>
<evidence type="ECO:0000256" key="4">
    <source>
        <dbReference type="ARBA" id="ARBA00023033"/>
    </source>
</evidence>
<dbReference type="GO" id="GO:0004497">
    <property type="term" value="F:monooxygenase activity"/>
    <property type="evidence" value="ECO:0007669"/>
    <property type="project" value="UniProtKB-KW"/>
</dbReference>
<protein>
    <submittedName>
        <fullName evidence="5">10075_t:CDS:1</fullName>
    </submittedName>
</protein>
<keyword evidence="1" id="KW-0285">Flavoprotein</keyword>
<dbReference type="EMBL" id="CAJVPZ010021685">
    <property type="protein sequence ID" value="CAG8707915.1"/>
    <property type="molecule type" value="Genomic_DNA"/>
</dbReference>
<dbReference type="InterPro" id="IPR036188">
    <property type="entry name" value="FAD/NAD-bd_sf"/>
</dbReference>
<evidence type="ECO:0000256" key="2">
    <source>
        <dbReference type="ARBA" id="ARBA00022827"/>
    </source>
</evidence>
<sequence length="381" mass="43620">MEKTTEKLPTIIIVGAGIGGLTFYHSVRKHLGQKFKVKIFERESSPQGYNIYVNRKGVTSLFYCTPPEVQIRFPEAMPDPVPKEQHSISMIDHVGRQLICLPQRNPKTVYEIESIKHDYAGLVSYRNRLRDILLEGVDIQWGKKCVGYEESDDGVPELKILDLEVTSIDVDIAVPKDYAERLMSFYANCLVQKSLGQYGDSFFSMLRLIPIDKSDEPKYRVTFGYSYPTNLDIKENIKIDDNDPKSVINHAMLRIKQLRSPCELTDLMIKILSLVPLSQPDDNYPFKTYNPPRRRQLRDINPLSVPPWKDDRIVLLGDAAHAMNPLLGLDADLLTKELLNYENDNLVSCIKRYNEQMRARSSKDVMASRSIVIKQRDPVGT</sequence>
<comment type="caution">
    <text evidence="5">The sequence shown here is derived from an EMBL/GenBank/DDBJ whole genome shotgun (WGS) entry which is preliminary data.</text>
</comment>
<keyword evidence="6" id="KW-1185">Reference proteome</keyword>